<protein>
    <recommendedName>
        <fullName evidence="1">non-specific serine/threonine protein kinase</fullName>
        <ecNumber evidence="1">2.7.11.1</ecNumber>
    </recommendedName>
</protein>
<keyword evidence="3" id="KW-0808">Transferase</keyword>
<dbReference type="InterPro" id="IPR017441">
    <property type="entry name" value="Protein_kinase_ATP_BS"/>
</dbReference>
<dbReference type="GO" id="GO:0004674">
    <property type="term" value="F:protein serine/threonine kinase activity"/>
    <property type="evidence" value="ECO:0007669"/>
    <property type="project" value="UniProtKB-KW"/>
</dbReference>
<dbReference type="EC" id="2.7.11.1" evidence="1"/>
<comment type="caution">
    <text evidence="11">The sequence shown here is derived from an EMBL/GenBank/DDBJ whole genome shotgun (WGS) entry which is preliminary data.</text>
</comment>
<dbReference type="SMART" id="SM00220">
    <property type="entry name" value="S_TKc"/>
    <property type="match status" value="1"/>
</dbReference>
<proteinExistence type="predicted"/>
<dbReference type="PROSITE" id="PS50011">
    <property type="entry name" value="PROTEIN_KINASE_DOM"/>
    <property type="match status" value="1"/>
</dbReference>
<dbReference type="InterPro" id="IPR000719">
    <property type="entry name" value="Prot_kinase_dom"/>
</dbReference>
<gene>
    <name evidence="11" type="ORF">CROQUDRAFT_136376</name>
</gene>
<accession>A0A9P6N722</accession>
<dbReference type="GO" id="GO:0035556">
    <property type="term" value="P:intracellular signal transduction"/>
    <property type="evidence" value="ECO:0007669"/>
    <property type="project" value="TreeGrafter"/>
</dbReference>
<dbReference type="InterPro" id="IPR011009">
    <property type="entry name" value="Kinase-like_dom_sf"/>
</dbReference>
<feature type="binding site" evidence="9">
    <location>
        <position position="58"/>
    </location>
    <ligand>
        <name>ATP</name>
        <dbReference type="ChEBI" id="CHEBI:30616"/>
    </ligand>
</feature>
<dbReference type="Pfam" id="PF00069">
    <property type="entry name" value="Pkinase"/>
    <property type="match status" value="1"/>
</dbReference>
<name>A0A9P6N722_9BASI</name>
<dbReference type="PROSITE" id="PS00107">
    <property type="entry name" value="PROTEIN_KINASE_ATP"/>
    <property type="match status" value="1"/>
</dbReference>
<dbReference type="EMBL" id="MU167406">
    <property type="protein sequence ID" value="KAG0141026.1"/>
    <property type="molecule type" value="Genomic_DNA"/>
</dbReference>
<keyword evidence="12" id="KW-1185">Reference proteome</keyword>
<evidence type="ECO:0000256" key="5">
    <source>
        <dbReference type="ARBA" id="ARBA00022777"/>
    </source>
</evidence>
<dbReference type="GO" id="GO:0005524">
    <property type="term" value="F:ATP binding"/>
    <property type="evidence" value="ECO:0007669"/>
    <property type="project" value="UniProtKB-UniRule"/>
</dbReference>
<evidence type="ECO:0000256" key="8">
    <source>
        <dbReference type="ARBA" id="ARBA00048679"/>
    </source>
</evidence>
<evidence type="ECO:0000256" key="9">
    <source>
        <dbReference type="PROSITE-ProRule" id="PRU10141"/>
    </source>
</evidence>
<evidence type="ECO:0000256" key="2">
    <source>
        <dbReference type="ARBA" id="ARBA00022527"/>
    </source>
</evidence>
<keyword evidence="5" id="KW-0418">Kinase</keyword>
<dbReference type="AlphaFoldDB" id="A0A9P6N722"/>
<dbReference type="PANTHER" id="PTHR24356">
    <property type="entry name" value="SERINE/THREONINE-PROTEIN KINASE"/>
    <property type="match status" value="1"/>
</dbReference>
<organism evidence="11 12">
    <name type="scientific">Cronartium quercuum f. sp. fusiforme G11</name>
    <dbReference type="NCBI Taxonomy" id="708437"/>
    <lineage>
        <taxon>Eukaryota</taxon>
        <taxon>Fungi</taxon>
        <taxon>Dikarya</taxon>
        <taxon>Basidiomycota</taxon>
        <taxon>Pucciniomycotina</taxon>
        <taxon>Pucciniomycetes</taxon>
        <taxon>Pucciniales</taxon>
        <taxon>Coleosporiaceae</taxon>
        <taxon>Cronartium</taxon>
    </lineage>
</organism>
<dbReference type="Proteomes" id="UP000886653">
    <property type="component" value="Unassembled WGS sequence"/>
</dbReference>
<keyword evidence="6 9" id="KW-0067">ATP-binding</keyword>
<sequence length="151" mass="17362">MPNPIKIQFNQQFSIYCEFKPNKSTILDYQLVQVLGSGSFSVIWLAKNKKSSDVYAIKIINKKKLLLENAQENLISEVEIMKKLKGKFGVLQLYEAFSSFNYSFMLLEHSELGTLQDLFKGMGPFKFTEVSYYLVQITTGLHSLHSSKIIY</sequence>
<evidence type="ECO:0000256" key="3">
    <source>
        <dbReference type="ARBA" id="ARBA00022679"/>
    </source>
</evidence>
<comment type="catalytic activity">
    <reaction evidence="8">
        <text>L-seryl-[protein] + ATP = O-phospho-L-seryl-[protein] + ADP + H(+)</text>
        <dbReference type="Rhea" id="RHEA:17989"/>
        <dbReference type="Rhea" id="RHEA-COMP:9863"/>
        <dbReference type="Rhea" id="RHEA-COMP:11604"/>
        <dbReference type="ChEBI" id="CHEBI:15378"/>
        <dbReference type="ChEBI" id="CHEBI:29999"/>
        <dbReference type="ChEBI" id="CHEBI:30616"/>
        <dbReference type="ChEBI" id="CHEBI:83421"/>
        <dbReference type="ChEBI" id="CHEBI:456216"/>
        <dbReference type="EC" id="2.7.11.1"/>
    </reaction>
</comment>
<keyword evidence="2" id="KW-0723">Serine/threonine-protein kinase</keyword>
<evidence type="ECO:0000256" key="4">
    <source>
        <dbReference type="ARBA" id="ARBA00022741"/>
    </source>
</evidence>
<evidence type="ECO:0000313" key="11">
    <source>
        <dbReference type="EMBL" id="KAG0141026.1"/>
    </source>
</evidence>
<reference evidence="11" key="1">
    <citation type="submission" date="2013-11" db="EMBL/GenBank/DDBJ databases">
        <title>Genome sequence of the fusiform rust pathogen reveals effectors for host alternation and coevolution with pine.</title>
        <authorList>
            <consortium name="DOE Joint Genome Institute"/>
            <person name="Smith K."/>
            <person name="Pendleton A."/>
            <person name="Kubisiak T."/>
            <person name="Anderson C."/>
            <person name="Salamov A."/>
            <person name="Aerts A."/>
            <person name="Riley R."/>
            <person name="Clum A."/>
            <person name="Lindquist E."/>
            <person name="Ence D."/>
            <person name="Campbell M."/>
            <person name="Kronenberg Z."/>
            <person name="Feau N."/>
            <person name="Dhillon B."/>
            <person name="Hamelin R."/>
            <person name="Burleigh J."/>
            <person name="Smith J."/>
            <person name="Yandell M."/>
            <person name="Nelson C."/>
            <person name="Grigoriev I."/>
            <person name="Davis J."/>
        </authorList>
    </citation>
    <scope>NUCLEOTIDE SEQUENCE</scope>
    <source>
        <strain evidence="11">G11</strain>
    </source>
</reference>
<evidence type="ECO:0000256" key="7">
    <source>
        <dbReference type="ARBA" id="ARBA00047899"/>
    </source>
</evidence>
<keyword evidence="4 9" id="KW-0547">Nucleotide-binding</keyword>
<evidence type="ECO:0000256" key="1">
    <source>
        <dbReference type="ARBA" id="ARBA00012513"/>
    </source>
</evidence>
<evidence type="ECO:0000256" key="6">
    <source>
        <dbReference type="ARBA" id="ARBA00022840"/>
    </source>
</evidence>
<dbReference type="Gene3D" id="1.10.510.10">
    <property type="entry name" value="Transferase(Phosphotransferase) domain 1"/>
    <property type="match status" value="1"/>
</dbReference>
<comment type="catalytic activity">
    <reaction evidence="7">
        <text>L-threonyl-[protein] + ATP = O-phospho-L-threonyl-[protein] + ADP + H(+)</text>
        <dbReference type="Rhea" id="RHEA:46608"/>
        <dbReference type="Rhea" id="RHEA-COMP:11060"/>
        <dbReference type="Rhea" id="RHEA-COMP:11605"/>
        <dbReference type="ChEBI" id="CHEBI:15378"/>
        <dbReference type="ChEBI" id="CHEBI:30013"/>
        <dbReference type="ChEBI" id="CHEBI:30616"/>
        <dbReference type="ChEBI" id="CHEBI:61977"/>
        <dbReference type="ChEBI" id="CHEBI:456216"/>
        <dbReference type="EC" id="2.7.11.1"/>
    </reaction>
</comment>
<evidence type="ECO:0000259" key="10">
    <source>
        <dbReference type="PROSITE" id="PS50011"/>
    </source>
</evidence>
<feature type="domain" description="Protein kinase" evidence="10">
    <location>
        <begin position="29"/>
        <end position="151"/>
    </location>
</feature>
<dbReference type="SUPFAM" id="SSF56112">
    <property type="entry name" value="Protein kinase-like (PK-like)"/>
    <property type="match status" value="1"/>
</dbReference>
<evidence type="ECO:0000313" key="12">
    <source>
        <dbReference type="Proteomes" id="UP000886653"/>
    </source>
</evidence>
<dbReference type="InterPro" id="IPR050236">
    <property type="entry name" value="Ser_Thr_kinase_AGC"/>
</dbReference>
<dbReference type="PANTHER" id="PTHR24356:SF1">
    <property type="entry name" value="SERINE_THREONINE-PROTEIN KINASE GREATWALL"/>
    <property type="match status" value="1"/>
</dbReference>